<feature type="domain" description="Retinoblastoma-associated protein C-terminal" evidence="14">
    <location>
        <begin position="1233"/>
        <end position="1350"/>
    </location>
</feature>
<keyword evidence="6" id="KW-0805">Transcription regulation</keyword>
<organism evidence="15 16">
    <name type="scientific">Aplysia californica</name>
    <name type="common">California sea hare</name>
    <dbReference type="NCBI Taxonomy" id="6500"/>
    <lineage>
        <taxon>Eukaryota</taxon>
        <taxon>Metazoa</taxon>
        <taxon>Spiralia</taxon>
        <taxon>Lophotrochozoa</taxon>
        <taxon>Mollusca</taxon>
        <taxon>Gastropoda</taxon>
        <taxon>Heterobranchia</taxon>
        <taxon>Euthyneura</taxon>
        <taxon>Tectipleura</taxon>
        <taxon>Aplysiida</taxon>
        <taxon>Aplysioidea</taxon>
        <taxon>Aplysiidae</taxon>
        <taxon>Aplysia</taxon>
    </lineage>
</organism>
<reference evidence="16" key="1">
    <citation type="submission" date="2025-08" db="UniProtKB">
        <authorList>
            <consortium name="RefSeq"/>
        </authorList>
    </citation>
    <scope>IDENTIFICATION</scope>
</reference>
<dbReference type="RefSeq" id="XP_012941860.1">
    <property type="nucleotide sequence ID" value="XM_013086406.2"/>
</dbReference>
<dbReference type="InterPro" id="IPR036915">
    <property type="entry name" value="Cyclin-like_sf"/>
</dbReference>
<feature type="region of interest" description="Disordered" evidence="10">
    <location>
        <begin position="956"/>
        <end position="995"/>
    </location>
</feature>
<dbReference type="InterPro" id="IPR015030">
    <property type="entry name" value="RB_C"/>
</dbReference>
<dbReference type="SMART" id="SM01369">
    <property type="entry name" value="Rb_C"/>
    <property type="match status" value="1"/>
</dbReference>
<dbReference type="GeneID" id="101847133"/>
<feature type="compositionally biased region" description="Low complexity" evidence="10">
    <location>
        <begin position="888"/>
        <end position="916"/>
    </location>
</feature>
<feature type="region of interest" description="Disordered" evidence="10">
    <location>
        <begin position="1128"/>
        <end position="1202"/>
    </location>
</feature>
<keyword evidence="3" id="KW-0678">Repressor</keyword>
<evidence type="ECO:0000259" key="13">
    <source>
        <dbReference type="SMART" id="SM01368"/>
    </source>
</evidence>
<feature type="compositionally biased region" description="Low complexity" evidence="10">
    <location>
        <begin position="847"/>
        <end position="881"/>
    </location>
</feature>
<evidence type="ECO:0000313" key="16">
    <source>
        <dbReference type="RefSeq" id="XP_012941860.1"/>
    </source>
</evidence>
<evidence type="ECO:0000256" key="7">
    <source>
        <dbReference type="ARBA" id="ARBA00023163"/>
    </source>
</evidence>
<feature type="compositionally biased region" description="Polar residues" evidence="10">
    <location>
        <begin position="917"/>
        <end position="933"/>
    </location>
</feature>
<comment type="subcellular location">
    <subcellularLocation>
        <location evidence="1">Nucleus</location>
    </subcellularLocation>
</comment>
<proteinExistence type="inferred from homology"/>
<evidence type="ECO:0000259" key="11">
    <source>
        <dbReference type="SMART" id="SM00385"/>
    </source>
</evidence>
<feature type="domain" description="Retinoblastoma-associated protein A-box" evidence="13">
    <location>
        <begin position="470"/>
        <end position="670"/>
    </location>
</feature>
<keyword evidence="15" id="KW-1185">Reference proteome</keyword>
<dbReference type="Pfam" id="PF01858">
    <property type="entry name" value="RB_A"/>
    <property type="match status" value="1"/>
</dbReference>
<evidence type="ECO:0000256" key="8">
    <source>
        <dbReference type="ARBA" id="ARBA00023242"/>
    </source>
</evidence>
<evidence type="ECO:0000256" key="6">
    <source>
        <dbReference type="ARBA" id="ARBA00023015"/>
    </source>
</evidence>
<dbReference type="SMART" id="SM00385">
    <property type="entry name" value="CYCLIN"/>
    <property type="match status" value="1"/>
</dbReference>
<dbReference type="Pfam" id="PF11934">
    <property type="entry name" value="DUF3452"/>
    <property type="match status" value="1"/>
</dbReference>
<dbReference type="Gene3D" id="1.10.472.140">
    <property type="match status" value="1"/>
</dbReference>
<evidence type="ECO:0000256" key="10">
    <source>
        <dbReference type="SAM" id="MobiDB-lite"/>
    </source>
</evidence>
<keyword evidence="4" id="KW-0597">Phosphoprotein</keyword>
<evidence type="ECO:0000259" key="12">
    <source>
        <dbReference type="SMART" id="SM01367"/>
    </source>
</evidence>
<sequence>MNTIFLDLTNTSQLSLGLLRSKTCRIFSRHKLVPGALQCEVAVTGLVFQARCPISFCRCVHSTITMGLSEEGEENVFHRFEEVCLDLNMDASTKDEAWQNYQKMLANFSLEGDQMHWLACALYEACRRTSVPTVGRGTVEGNCVSLTRLLRSSKFSSVHSLIQFFNKMRKWSDMASLPKSFRDKIDKLERNFAVSTVIFKKFEPIFLDIFVNPSHELPRQHRGRKQRSVHMKNRKWTKNGLQLVEGRYPCTSNEVFNFAWTMFVQVKGNFPAISDDLVNSYHLLLCCIDWIFANAVLGARKDLLNPDFEGLPEDFHAATWRPGASAPCIVQFLCERHDGLVVEAKTIKEHWWKPHVRRLFEKKVLKGKVDNLSGILEIGNFEENVKTISNLYEEFVLGVGDFDERIFLGEDANEEIGTPGGQTSAADLAQQMQVKRSTLKQHFDETKSLTPSTPLTGRRYLKEKDPTSVTPVSTATQSVSRLQTLLAGCKTMPSDTLLELFKSCSRNPNEEIVQRVKEMGEMFCKFYAKSIENQAGAPIDFGRKRLQLGESLYFKTLEGIVQGEKKRITGSDGSQRKIDLLGLLENDFFHRSLFACCLEIVIFSYNSQRTFPWIVDIFELSPYHFYKVIEIIIRAEKGLSRDVVKHLNHIEESILESYAWKSDSPLWEALREQSVPNCEEVMPGTHMDSKGAPTTGSSSGFPFHARHPRLRSLVGDIKAAIQKSSEQVTSPVAPMAADRFSSPTPGNAKRRLFGVGPSVTTLPFSSQGSTVGTSSSVSPVITVISSTAHVASTNTTPAQMVPPQAKSILLSQLKGGASDTLLVSNKAASTLAPTTVLPRSDSPPPTTTIVSTTTSGTDSPAPGASTVTSSSTSTATIVSVGEPPEAISSENSSSNSPTPVASASGSTVVSSAAATSNGDSPTASTGGKAPSGQTQQAIVAMMEDGRQILIPVQIAQPSASSTTSPAPGSQQSTATNSVSTSTTPSTSASPGAGSAKKPAYFQVHYKLDAKNEQPPDHTYNKPKKTGSLALFFRKVYHLCSVRLRDLFEKLDLEDEALLRKIWTCFEFALISHPPLMCDRHLDQLIMCSIYLIAKVTERPLTFQNIMKCYRLQPQAQSHVYRSVLLSNRHRHGSGSSDSSKSNGGGSGTSSPVTIETRSEANSRDRDKKREPPVRSSSTLPQPHPGSQPPTPTRFLGSGADFDPEEERGDLINFYNRVFLKKIRSFALRFAEKVGETSNTPKLSPLPAVRCLQSSPRRVSSHHSLFISPHHAGSPVPAHATGGMTYCINRSPSKDLQAINRMIKANTPASKRALEVDRDDSVHSPAKRLALPYTLLRRLHGLQAVIDNTNAP</sequence>
<evidence type="ECO:0000313" key="15">
    <source>
        <dbReference type="Proteomes" id="UP000694888"/>
    </source>
</evidence>
<dbReference type="Gene3D" id="1.10.472.10">
    <property type="entry name" value="Cyclin-like"/>
    <property type="match status" value="3"/>
</dbReference>
<dbReference type="InterPro" id="IPR028309">
    <property type="entry name" value="RB_fam"/>
</dbReference>
<accession>A0ABM1A6N3</accession>
<comment type="similarity">
    <text evidence="2">Belongs to the retinoblastoma protein (RB) family.</text>
</comment>
<feature type="region of interest" description="Disordered" evidence="10">
    <location>
        <begin position="834"/>
        <end position="933"/>
    </location>
</feature>
<feature type="domain" description="Retinoblastoma-associated protein N-terminal" evidence="12">
    <location>
        <begin position="129"/>
        <end position="294"/>
    </location>
</feature>
<protein>
    <submittedName>
        <fullName evidence="16">Retinoblastoma-like protein 2 isoform X1</fullName>
    </submittedName>
</protein>
<evidence type="ECO:0000256" key="2">
    <source>
        <dbReference type="ARBA" id="ARBA00009475"/>
    </source>
</evidence>
<dbReference type="InterPro" id="IPR024599">
    <property type="entry name" value="RB_N"/>
</dbReference>
<gene>
    <name evidence="16" type="primary">LOC101847133</name>
</gene>
<dbReference type="PANTHER" id="PTHR13742">
    <property type="entry name" value="RETINOBLASTOMA-ASSOCIATED PROTEIN RB -RELATED"/>
    <property type="match status" value="1"/>
</dbReference>
<evidence type="ECO:0000259" key="14">
    <source>
        <dbReference type="SMART" id="SM01369"/>
    </source>
</evidence>
<dbReference type="InterPro" id="IPR013763">
    <property type="entry name" value="Cyclin-like_dom"/>
</dbReference>
<dbReference type="SMART" id="SM01367">
    <property type="entry name" value="DUF3452"/>
    <property type="match status" value="1"/>
</dbReference>
<dbReference type="PANTHER" id="PTHR13742:SF17">
    <property type="entry name" value="RE32990P-RELATED"/>
    <property type="match status" value="1"/>
</dbReference>
<dbReference type="InterPro" id="IPR002720">
    <property type="entry name" value="RB_A"/>
</dbReference>
<feature type="domain" description="Cyclin-like" evidence="11">
    <location>
        <begin position="1041"/>
        <end position="1128"/>
    </location>
</feature>
<evidence type="ECO:0000256" key="3">
    <source>
        <dbReference type="ARBA" id="ARBA00022491"/>
    </source>
</evidence>
<evidence type="ECO:0000256" key="1">
    <source>
        <dbReference type="ARBA" id="ARBA00004123"/>
    </source>
</evidence>
<dbReference type="Pfam" id="PF01857">
    <property type="entry name" value="RB_B"/>
    <property type="match status" value="1"/>
</dbReference>
<name>A0ABM1A6N3_APLCA</name>
<dbReference type="Proteomes" id="UP000694888">
    <property type="component" value="Unplaced"/>
</dbReference>
<dbReference type="SMART" id="SM01368">
    <property type="entry name" value="RB_A"/>
    <property type="match status" value="1"/>
</dbReference>
<evidence type="ECO:0000256" key="5">
    <source>
        <dbReference type="ARBA" id="ARBA00022853"/>
    </source>
</evidence>
<keyword evidence="9" id="KW-0131">Cell cycle</keyword>
<keyword evidence="5" id="KW-0156">Chromatin regulator</keyword>
<dbReference type="SUPFAM" id="SSF47954">
    <property type="entry name" value="Cyclin-like"/>
    <property type="match status" value="2"/>
</dbReference>
<keyword evidence="7" id="KW-0804">Transcription</keyword>
<evidence type="ECO:0000256" key="4">
    <source>
        <dbReference type="ARBA" id="ARBA00022553"/>
    </source>
</evidence>
<evidence type="ECO:0000256" key="9">
    <source>
        <dbReference type="ARBA" id="ARBA00023306"/>
    </source>
</evidence>
<keyword evidence="8" id="KW-0539">Nucleus</keyword>
<dbReference type="InterPro" id="IPR002719">
    <property type="entry name" value="RB_B"/>
</dbReference>
<feature type="compositionally biased region" description="Pro residues" evidence="10">
    <location>
        <begin position="1181"/>
        <end position="1191"/>
    </location>
</feature>
<feature type="compositionally biased region" description="Basic and acidic residues" evidence="10">
    <location>
        <begin position="1156"/>
        <end position="1172"/>
    </location>
</feature>